<sequence>MFSLGTLSLFSACVAVASELPTATINAGPIVGTTTSFPSSSTTVNKFLGVPFAAPPKRFTPAENPKPWTEPLDTKNASAACIQQFRLDPEDFRNFSLSFLNDPVPEESEDCLYLNVYAPASPAPPGGRAVMFWIYGGGLFAGYASHPMYDGSHFAAFEDVIVVAANYRTNIFGFPNSPVQNRNLGFLDQRLALSWVQNNIHAFGGSPSKVTIFGESAGSWSVDALLTSHAPSTNTTPPFRAAIMESGVLGYRGSPAPGLPFPSSSASWDTMVNALNCTASSEDAEFTCVQNAPAGTIKDIGERQMLLFNPIHDNETLVSDIAARRKTNNIAQVPLLIGTNKDEGTLLAGLFFNNVSMYLETTFGARLTPTLRAEIEKTYPLGSAAFPTPFDVISAIETDISMQCGTAFTTLDSADSRLPTWRYFYNATFPSTSNPNYPTLDVYHGSEIPLVFTTYPLSYSPKVAATLQQNVLSTLMRGAWARFAKDPISGPGWNKVGSGQEFFGGEKDEDVAVLGEMGVRVERRGIIDERCGVWERVLRGVV</sequence>
<dbReference type="InterPro" id="IPR002018">
    <property type="entry name" value="CarbesteraseB"/>
</dbReference>
<evidence type="ECO:0000256" key="1">
    <source>
        <dbReference type="ARBA" id="ARBA00005964"/>
    </source>
</evidence>
<feature type="signal peptide" evidence="5">
    <location>
        <begin position="1"/>
        <end position="17"/>
    </location>
</feature>
<feature type="active site" description="Charge relay system" evidence="4">
    <location>
        <position position="444"/>
    </location>
</feature>
<evidence type="ECO:0000259" key="6">
    <source>
        <dbReference type="Pfam" id="PF00135"/>
    </source>
</evidence>
<evidence type="ECO:0000313" key="8">
    <source>
        <dbReference type="Proteomes" id="UP000244855"/>
    </source>
</evidence>
<keyword evidence="5" id="KW-0732">Signal</keyword>
<dbReference type="InterPro" id="IPR050654">
    <property type="entry name" value="AChE-related_enzymes"/>
</dbReference>
<organism evidence="7 8">
    <name type="scientific">Periconia macrospinosa</name>
    <dbReference type="NCBI Taxonomy" id="97972"/>
    <lineage>
        <taxon>Eukaryota</taxon>
        <taxon>Fungi</taxon>
        <taxon>Dikarya</taxon>
        <taxon>Ascomycota</taxon>
        <taxon>Pezizomycotina</taxon>
        <taxon>Dothideomycetes</taxon>
        <taxon>Pleosporomycetidae</taxon>
        <taxon>Pleosporales</taxon>
        <taxon>Massarineae</taxon>
        <taxon>Periconiaceae</taxon>
        <taxon>Periconia</taxon>
    </lineage>
</organism>
<gene>
    <name evidence="7" type="ORF">DM02DRAFT_590436</name>
</gene>
<dbReference type="PANTHER" id="PTHR43918:SF4">
    <property type="entry name" value="CARBOXYLIC ESTER HYDROLASE"/>
    <property type="match status" value="1"/>
</dbReference>
<dbReference type="PROSITE" id="PS00122">
    <property type="entry name" value="CARBOXYLESTERASE_B_1"/>
    <property type="match status" value="1"/>
</dbReference>
<keyword evidence="2 5" id="KW-0378">Hydrolase</keyword>
<keyword evidence="3" id="KW-1015">Disulfide bond</keyword>
<dbReference type="Proteomes" id="UP000244855">
    <property type="component" value="Unassembled WGS sequence"/>
</dbReference>
<dbReference type="PROSITE" id="PS00941">
    <property type="entry name" value="CARBOXYLESTERASE_B_2"/>
    <property type="match status" value="1"/>
</dbReference>
<reference evidence="7 8" key="1">
    <citation type="journal article" date="2018" name="Sci. Rep.">
        <title>Comparative genomics provides insights into the lifestyle and reveals functional heterogeneity of dark septate endophytic fungi.</title>
        <authorList>
            <person name="Knapp D.G."/>
            <person name="Nemeth J.B."/>
            <person name="Barry K."/>
            <person name="Hainaut M."/>
            <person name="Henrissat B."/>
            <person name="Johnson J."/>
            <person name="Kuo A."/>
            <person name="Lim J.H.P."/>
            <person name="Lipzen A."/>
            <person name="Nolan M."/>
            <person name="Ohm R.A."/>
            <person name="Tamas L."/>
            <person name="Grigoriev I.V."/>
            <person name="Spatafora J.W."/>
            <person name="Nagy L.G."/>
            <person name="Kovacs G.M."/>
        </authorList>
    </citation>
    <scope>NUCLEOTIDE SEQUENCE [LARGE SCALE GENOMIC DNA]</scope>
    <source>
        <strain evidence="7 8">DSE2036</strain>
    </source>
</reference>
<evidence type="ECO:0000256" key="5">
    <source>
        <dbReference type="RuleBase" id="RU361235"/>
    </source>
</evidence>
<keyword evidence="8" id="KW-1185">Reference proteome</keyword>
<evidence type="ECO:0000256" key="2">
    <source>
        <dbReference type="ARBA" id="ARBA00022801"/>
    </source>
</evidence>
<evidence type="ECO:0000313" key="7">
    <source>
        <dbReference type="EMBL" id="PVI01918.1"/>
    </source>
</evidence>
<comment type="similarity">
    <text evidence="1 5">Belongs to the type-B carboxylesterase/lipase family.</text>
</comment>
<dbReference type="PRINTS" id="PR00878">
    <property type="entry name" value="CHOLNESTRASE"/>
</dbReference>
<dbReference type="Pfam" id="PF00135">
    <property type="entry name" value="COesterase"/>
    <property type="match status" value="1"/>
</dbReference>
<dbReference type="GO" id="GO:0004104">
    <property type="term" value="F:cholinesterase activity"/>
    <property type="evidence" value="ECO:0007669"/>
    <property type="project" value="InterPro"/>
</dbReference>
<dbReference type="InterPro" id="IPR019826">
    <property type="entry name" value="Carboxylesterase_B_AS"/>
</dbReference>
<dbReference type="InterPro" id="IPR029058">
    <property type="entry name" value="AB_hydrolase_fold"/>
</dbReference>
<proteinExistence type="inferred from homology"/>
<accession>A0A2V1DUA7</accession>
<feature type="chain" id="PRO_5015800881" description="Carboxylic ester hydrolase" evidence="5">
    <location>
        <begin position="18"/>
        <end position="542"/>
    </location>
</feature>
<dbReference type="PANTHER" id="PTHR43918">
    <property type="entry name" value="ACETYLCHOLINESTERASE"/>
    <property type="match status" value="1"/>
</dbReference>
<name>A0A2V1DUA7_9PLEO</name>
<dbReference type="EMBL" id="KZ805350">
    <property type="protein sequence ID" value="PVI01918.1"/>
    <property type="molecule type" value="Genomic_DNA"/>
</dbReference>
<protein>
    <recommendedName>
        <fullName evidence="5">Carboxylic ester hydrolase</fullName>
        <ecNumber evidence="5">3.1.1.-</ecNumber>
    </recommendedName>
</protein>
<dbReference type="STRING" id="97972.A0A2V1DUA7"/>
<feature type="active site" description="Acyl-ester intermediate" evidence="4">
    <location>
        <position position="216"/>
    </location>
</feature>
<dbReference type="InterPro" id="IPR000997">
    <property type="entry name" value="Cholinesterase"/>
</dbReference>
<dbReference type="AlphaFoldDB" id="A0A2V1DUA7"/>
<dbReference type="InterPro" id="IPR019819">
    <property type="entry name" value="Carboxylesterase_B_CS"/>
</dbReference>
<feature type="domain" description="Carboxylesterase type B" evidence="6">
    <location>
        <begin position="21"/>
        <end position="486"/>
    </location>
</feature>
<dbReference type="EC" id="3.1.1.-" evidence="5"/>
<dbReference type="SUPFAM" id="SSF53474">
    <property type="entry name" value="alpha/beta-Hydrolases"/>
    <property type="match status" value="1"/>
</dbReference>
<feature type="active site" description="Charge relay system" evidence="4">
    <location>
        <position position="343"/>
    </location>
</feature>
<evidence type="ECO:0000256" key="3">
    <source>
        <dbReference type="ARBA" id="ARBA00023157"/>
    </source>
</evidence>
<dbReference type="Gene3D" id="3.40.50.1820">
    <property type="entry name" value="alpha/beta hydrolase"/>
    <property type="match status" value="1"/>
</dbReference>
<dbReference type="OrthoDB" id="408631at2759"/>
<evidence type="ECO:0000256" key="4">
    <source>
        <dbReference type="PIRSR" id="PIRSR600997-1"/>
    </source>
</evidence>